<dbReference type="InterPro" id="IPR001245">
    <property type="entry name" value="Ser-Thr/Tyr_kinase_cat_dom"/>
</dbReference>
<feature type="compositionally biased region" description="Basic residues" evidence="3">
    <location>
        <begin position="1541"/>
        <end position="1556"/>
    </location>
</feature>
<keyword evidence="2" id="KW-0067">ATP-binding</keyword>
<feature type="compositionally biased region" description="Gly residues" evidence="3">
    <location>
        <begin position="148"/>
        <end position="171"/>
    </location>
</feature>
<dbReference type="InterPro" id="IPR000719">
    <property type="entry name" value="Prot_kinase_dom"/>
</dbReference>
<feature type="region of interest" description="Disordered" evidence="3">
    <location>
        <begin position="1185"/>
        <end position="1283"/>
    </location>
</feature>
<feature type="compositionally biased region" description="Gly residues" evidence="3">
    <location>
        <begin position="117"/>
        <end position="129"/>
    </location>
</feature>
<evidence type="ECO:0000256" key="3">
    <source>
        <dbReference type="SAM" id="MobiDB-lite"/>
    </source>
</evidence>
<dbReference type="PANTHER" id="PTHR27001:SF118">
    <property type="entry name" value="OS01G0253100 PROTEIN"/>
    <property type="match status" value="1"/>
</dbReference>
<accession>A0A388LJC2</accession>
<dbReference type="GO" id="GO:0004672">
    <property type="term" value="F:protein kinase activity"/>
    <property type="evidence" value="ECO:0007669"/>
    <property type="project" value="InterPro"/>
</dbReference>
<organism evidence="5 6">
    <name type="scientific">Chara braunii</name>
    <name type="common">Braun's stonewort</name>
    <dbReference type="NCBI Taxonomy" id="69332"/>
    <lineage>
        <taxon>Eukaryota</taxon>
        <taxon>Viridiplantae</taxon>
        <taxon>Streptophyta</taxon>
        <taxon>Charophyceae</taxon>
        <taxon>Charales</taxon>
        <taxon>Characeae</taxon>
        <taxon>Chara</taxon>
    </lineage>
</organism>
<feature type="compositionally biased region" description="Basic residues" evidence="3">
    <location>
        <begin position="84"/>
        <end position="96"/>
    </location>
</feature>
<evidence type="ECO:0000256" key="2">
    <source>
        <dbReference type="ARBA" id="ARBA00022840"/>
    </source>
</evidence>
<feature type="compositionally biased region" description="Gly residues" evidence="3">
    <location>
        <begin position="186"/>
        <end position="208"/>
    </location>
</feature>
<dbReference type="GO" id="GO:0005524">
    <property type="term" value="F:ATP binding"/>
    <property type="evidence" value="ECO:0007669"/>
    <property type="project" value="UniProtKB-KW"/>
</dbReference>
<gene>
    <name evidence="5" type="ORF">CBR_g34627</name>
</gene>
<dbReference type="InterPro" id="IPR008266">
    <property type="entry name" value="Tyr_kinase_AS"/>
</dbReference>
<dbReference type="STRING" id="69332.A0A388LJC2"/>
<feature type="compositionally biased region" description="Gly residues" evidence="3">
    <location>
        <begin position="27"/>
        <end position="51"/>
    </location>
</feature>
<feature type="region of interest" description="Disordered" evidence="3">
    <location>
        <begin position="1097"/>
        <end position="1143"/>
    </location>
</feature>
<sequence>MIGLQGGEVTHLSPSVGNFEVKTALQGGSGSGSGSGAGAGVGSRGVGGSLLGGNLSSQTGTGRKLYDVDDDGDGDDDNDSREILRRRRRKRRRSGRDKRIDKATERKGDVPAEVVGVGVGRGGGTGGGDFEVRVGDELENKRRKAGRGGRGGGGDVRGVGGGGGGGDVDVGGGEELEETRRKIEEAGGGGGERGGGEVIGGGGGGGDEFGGRRARGVLQSSDSGIIIPNGEFLSFAGVVRATSMTNLSATGDDRVRLKARVRGLSCFSRNDSSSLVYLLELGKENTIMMSDSTLNRSDLSRTSATASSSSSDSRSDSSESSFVVVLVNESWGEESGGSSSSPSGPPKDARSADSGISRRVNVSVWLLTWPAAAGNRAIGVYDVAFSRAGAELFLPEFSTSSVYSIDLLNAEKNKSLSDDDDDRADPSLPQGRENSSSSSSSSSSSDSDLLPRLALTPTRNIASNDDGNLMNAIHVAAHPSKPLLYVSTPDRICAIALLDNQSSQDTSASGSAPGSQRAVAGEAAAALVSSAGASPSSFVVAGPPRVPIAIPPLSSAPDPLQQQQRTNASRRGVFRDAEQGEDVLFCDPVISSTSISPDGSVIFVADRCNDRVRRVNSTTGRTETIVSPVSSRSSGSSNDQTSDSWPAIYCALDRPSSISLTPDGCHVFVSDSSVGRLWLIQLDSPFGYPVTTNDAAISVSFLTSLSSSSSSSSSAQQSVDGPSPSNTQGDEPGLISIGDRGSGSFPLSWSQSDQGYDPGLAVAVLSSSSSSSSSSFDRLPPLTLADWNSTSITVHQEENGHLFLYVGGADESVLRFEINQSALHRCGAQREAGNSSSSDTSARLSRTGRQVPDPRHRGRDLHHVMSVGICIIVALVSGICLFANGALWSYFRRSNHAWADLSVHVAASFARWVGCVIRPQQPDGGGGRSCFDGGGKWVVVCLGAGGSNGRKMCRNRSVSTLTSIGGNEGETPAEVLPYPLLPTIIRFTPEALARSTSDFSDESLIGGRRGGRSAQVYKGELVDGREVTIKVVEGEFSIKRVYRQFLEELDIVRRLRHPYLCHLIGYSVDRERCFLVYPFIGGVSLYDRLHKLSSRITSSSSSSSSSCSQMLPRGGGENVVDIEGRRGRKRRRRRRRRRTTITRKRAIAPGKSCSFSSLTVADGSPPSQSDCRQSLTVTTKQLLQDEEEKEAKEVEGEEEAEGEEGVNCGDGFNHDFFLSTDLDDDGDGNDDDDGRVDTLRDENASRKRMRRHERRVIDKGDEGEEGEEGGGRRRGRRRENGCYGDGNVDWKPLDWLTRVSIARHAAIALRYLHEEADPPVFHGDVTSSNILLGGGAARGRGDMVRAYLTNVGVTGMDDEMAMYSFQLSTVSGGGGGGGGSALSPISGRIAGVGGGAGEDSDRGWIAAETSESGDDFSTFSSINIAGTQGYIAPEASGSIFCKVSAKSDVYAFGVVLLELITGKKAMIGGGGGRGGGGGGRGGGGGGGRGKEKGQEGDGGEEGGEDDNDDDDDDDEQEEGEGEERRREGAGEGGGGGGKTTEKKRRKRRKKRGAKTQRGKEEGGEDDRGLVVAASGASDQQFSDELSLASWLEPYCLEKPTLQSLREIADVALYPLTDPILESLDGMSRLAAACTRREPARRPRMKEVVNCITRLEEKLKEDYGTNQ</sequence>
<feature type="compositionally biased region" description="Basic residues" evidence="3">
    <location>
        <begin position="1126"/>
        <end position="1143"/>
    </location>
</feature>
<dbReference type="Gramene" id="GBG82343">
    <property type="protein sequence ID" value="GBG82343"/>
    <property type="gene ID" value="CBR_g34627"/>
</dbReference>
<feature type="compositionally biased region" description="Basic and acidic residues" evidence="3">
    <location>
        <begin position="130"/>
        <end position="140"/>
    </location>
</feature>
<proteinExistence type="predicted"/>
<reference evidence="5 6" key="1">
    <citation type="journal article" date="2018" name="Cell">
        <title>The Chara Genome: Secondary Complexity and Implications for Plant Terrestrialization.</title>
        <authorList>
            <person name="Nishiyama T."/>
            <person name="Sakayama H."/>
            <person name="Vries J.D."/>
            <person name="Buschmann H."/>
            <person name="Saint-Marcoux D."/>
            <person name="Ullrich K.K."/>
            <person name="Haas F.B."/>
            <person name="Vanderstraeten L."/>
            <person name="Becker D."/>
            <person name="Lang D."/>
            <person name="Vosolsobe S."/>
            <person name="Rombauts S."/>
            <person name="Wilhelmsson P.K.I."/>
            <person name="Janitza P."/>
            <person name="Kern R."/>
            <person name="Heyl A."/>
            <person name="Rumpler F."/>
            <person name="Villalobos L.I.A.C."/>
            <person name="Clay J.M."/>
            <person name="Skokan R."/>
            <person name="Toyoda A."/>
            <person name="Suzuki Y."/>
            <person name="Kagoshima H."/>
            <person name="Schijlen E."/>
            <person name="Tajeshwar N."/>
            <person name="Catarino B."/>
            <person name="Hetherington A.J."/>
            <person name="Saltykova A."/>
            <person name="Bonnot C."/>
            <person name="Breuninger H."/>
            <person name="Symeonidi A."/>
            <person name="Radhakrishnan G.V."/>
            <person name="Van Nieuwerburgh F."/>
            <person name="Deforce D."/>
            <person name="Chang C."/>
            <person name="Karol K.G."/>
            <person name="Hedrich R."/>
            <person name="Ulvskov P."/>
            <person name="Glockner G."/>
            <person name="Delwiche C.F."/>
            <person name="Petrasek J."/>
            <person name="Van de Peer Y."/>
            <person name="Friml J."/>
            <person name="Beilby M."/>
            <person name="Dolan L."/>
            <person name="Kohara Y."/>
            <person name="Sugano S."/>
            <person name="Fujiyama A."/>
            <person name="Delaux P.-M."/>
            <person name="Quint M."/>
            <person name="TheiBen G."/>
            <person name="Hagemann M."/>
            <person name="Harholt J."/>
            <person name="Dunand C."/>
            <person name="Zachgo S."/>
            <person name="Langdale J."/>
            <person name="Maumus F."/>
            <person name="Straeten D.V.D."/>
            <person name="Gould S.B."/>
            <person name="Rensing S.A."/>
        </authorList>
    </citation>
    <scope>NUCLEOTIDE SEQUENCE [LARGE SCALE GENOMIC DNA]</scope>
    <source>
        <strain evidence="5 6">S276</strain>
    </source>
</reference>
<feature type="compositionally biased region" description="Low complexity" evidence="3">
    <location>
        <begin position="835"/>
        <end position="847"/>
    </location>
</feature>
<dbReference type="Proteomes" id="UP000265515">
    <property type="component" value="Unassembled WGS sequence"/>
</dbReference>
<feature type="compositionally biased region" description="Low complexity" evidence="3">
    <location>
        <begin position="1097"/>
        <end position="1108"/>
    </location>
</feature>
<feature type="region of interest" description="Disordered" evidence="3">
    <location>
        <begin position="1466"/>
        <end position="1577"/>
    </location>
</feature>
<keyword evidence="1" id="KW-0547">Nucleotide-binding</keyword>
<dbReference type="InterPro" id="IPR011009">
    <property type="entry name" value="Kinase-like_dom_sf"/>
</dbReference>
<feature type="region of interest" description="Disordered" evidence="3">
    <location>
        <begin position="22"/>
        <end position="213"/>
    </location>
</feature>
<comment type="caution">
    <text evidence="5">The sequence shown here is derived from an EMBL/GenBank/DDBJ whole genome shotgun (WGS) entry which is preliminary data.</text>
</comment>
<feature type="compositionally biased region" description="Acidic residues" evidence="3">
    <location>
        <begin position="1497"/>
        <end position="1521"/>
    </location>
</feature>
<feature type="region of interest" description="Disordered" evidence="3">
    <location>
        <begin position="827"/>
        <end position="857"/>
    </location>
</feature>
<dbReference type="SUPFAM" id="SSF75011">
    <property type="entry name" value="3-carboxy-cis,cis-mucoante lactonizing enzyme"/>
    <property type="match status" value="1"/>
</dbReference>
<feature type="domain" description="Protein kinase" evidence="4">
    <location>
        <begin position="999"/>
        <end position="1658"/>
    </location>
</feature>
<evidence type="ECO:0000259" key="4">
    <source>
        <dbReference type="PROSITE" id="PS50011"/>
    </source>
</evidence>
<feature type="compositionally biased region" description="Low complexity" evidence="3">
    <location>
        <begin position="627"/>
        <end position="644"/>
    </location>
</feature>
<evidence type="ECO:0000313" key="5">
    <source>
        <dbReference type="EMBL" id="GBG82343.1"/>
    </source>
</evidence>
<dbReference type="Gene3D" id="3.30.200.20">
    <property type="entry name" value="Phosphorylase Kinase, domain 1"/>
    <property type="match status" value="1"/>
</dbReference>
<feature type="region of interest" description="Disordered" evidence="3">
    <location>
        <begin position="1155"/>
        <end position="1174"/>
    </location>
</feature>
<feature type="region of interest" description="Disordered" evidence="3">
    <location>
        <begin position="414"/>
        <end position="449"/>
    </location>
</feature>
<dbReference type="GO" id="GO:0005886">
    <property type="term" value="C:plasma membrane"/>
    <property type="evidence" value="ECO:0007669"/>
    <property type="project" value="TreeGrafter"/>
</dbReference>
<dbReference type="OrthoDB" id="676979at2759"/>
<evidence type="ECO:0000313" key="6">
    <source>
        <dbReference type="Proteomes" id="UP000265515"/>
    </source>
</evidence>
<dbReference type="Gene3D" id="2.130.10.10">
    <property type="entry name" value="YVTN repeat-like/Quinoprotein amine dehydrogenase"/>
    <property type="match status" value="1"/>
</dbReference>
<feature type="compositionally biased region" description="Low complexity" evidence="3">
    <location>
        <begin position="52"/>
        <end position="62"/>
    </location>
</feature>
<feature type="compositionally biased region" description="Acidic residues" evidence="3">
    <location>
        <begin position="1195"/>
        <end position="1204"/>
    </location>
</feature>
<feature type="compositionally biased region" description="Basic and acidic residues" evidence="3">
    <location>
        <begin position="97"/>
        <end position="110"/>
    </location>
</feature>
<dbReference type="SUPFAM" id="SSF56112">
    <property type="entry name" value="Protein kinase-like (PK-like)"/>
    <property type="match status" value="1"/>
</dbReference>
<feature type="region of interest" description="Disordered" evidence="3">
    <location>
        <begin position="712"/>
        <end position="737"/>
    </location>
</feature>
<name>A0A388LJC2_CHABU</name>
<dbReference type="EMBL" id="BFEA01000404">
    <property type="protein sequence ID" value="GBG82343.1"/>
    <property type="molecule type" value="Genomic_DNA"/>
</dbReference>
<feature type="region of interest" description="Disordered" evidence="3">
    <location>
        <begin position="619"/>
        <end position="644"/>
    </location>
</feature>
<dbReference type="PROSITE" id="PS00109">
    <property type="entry name" value="PROTEIN_KINASE_TYR"/>
    <property type="match status" value="1"/>
</dbReference>
<feature type="compositionally biased region" description="Basic and acidic residues" evidence="3">
    <location>
        <begin position="1235"/>
        <end position="1245"/>
    </location>
</feature>
<dbReference type="PROSITE" id="PS50011">
    <property type="entry name" value="PROTEIN_KINASE_DOM"/>
    <property type="match status" value="1"/>
</dbReference>
<feature type="compositionally biased region" description="Low complexity" evidence="3">
    <location>
        <begin position="435"/>
        <end position="448"/>
    </location>
</feature>
<protein>
    <recommendedName>
        <fullName evidence="4">Protein kinase domain-containing protein</fullName>
    </recommendedName>
</protein>
<dbReference type="Pfam" id="PF07714">
    <property type="entry name" value="PK_Tyr_Ser-Thr"/>
    <property type="match status" value="1"/>
</dbReference>
<dbReference type="PANTHER" id="PTHR27001">
    <property type="entry name" value="OS01G0253100 PROTEIN"/>
    <property type="match status" value="1"/>
</dbReference>
<feature type="compositionally biased region" description="Basic and acidic residues" evidence="3">
    <location>
        <begin position="1557"/>
        <end position="1568"/>
    </location>
</feature>
<feature type="compositionally biased region" description="Acidic residues" evidence="3">
    <location>
        <begin position="68"/>
        <end position="79"/>
    </location>
</feature>
<dbReference type="InterPro" id="IPR015943">
    <property type="entry name" value="WD40/YVTN_repeat-like_dom_sf"/>
</dbReference>
<dbReference type="Gene3D" id="1.10.510.10">
    <property type="entry name" value="Transferase(Phosphotransferase) domain 1"/>
    <property type="match status" value="1"/>
</dbReference>
<feature type="compositionally biased region" description="Gly residues" evidence="3">
    <location>
        <begin position="1467"/>
        <end position="1487"/>
    </location>
</feature>
<evidence type="ECO:0000256" key="1">
    <source>
        <dbReference type="ARBA" id="ARBA00022741"/>
    </source>
</evidence>
<feature type="compositionally biased region" description="Acidic residues" evidence="3">
    <location>
        <begin position="1221"/>
        <end position="1234"/>
    </location>
</feature>
<feature type="region of interest" description="Disordered" evidence="3">
    <location>
        <begin position="331"/>
        <end position="354"/>
    </location>
</feature>
<keyword evidence="6" id="KW-1185">Reference proteome</keyword>